<name>A0A1W6MX11_9HYPH</name>
<proteinExistence type="predicted"/>
<dbReference type="Proteomes" id="UP000193978">
    <property type="component" value="Chromosome"/>
</dbReference>
<accession>A0A1W6MX11</accession>
<evidence type="ECO:0000313" key="2">
    <source>
        <dbReference type="Proteomes" id="UP000193978"/>
    </source>
</evidence>
<protein>
    <recommendedName>
        <fullName evidence="3">Thaumatin domain-containing protein</fullName>
    </recommendedName>
</protein>
<gene>
    <name evidence="1" type="ORF">B1812_14630</name>
</gene>
<reference evidence="1 2" key="1">
    <citation type="submission" date="2017-02" db="EMBL/GenBank/DDBJ databases">
        <authorList>
            <person name="Peterson S.W."/>
        </authorList>
    </citation>
    <scope>NUCLEOTIDE SEQUENCE [LARGE SCALE GENOMIC DNA]</scope>
    <source>
        <strain evidence="1 2">S285</strain>
    </source>
</reference>
<dbReference type="EMBL" id="CP019948">
    <property type="protein sequence ID" value="ARN82108.1"/>
    <property type="molecule type" value="Genomic_DNA"/>
</dbReference>
<sequence>MENVNVSVTNSGVNAIYVAFTLASGNAGPISWAAPCASVNNQVTIPPGQTCQATVPSSAGATRFCAYTTLQSPAKANCFLAQSINQTMVETNFGANGSCYPSMSSCVWYDISVIPSSCTDQAWAANQCANTGGASYNLPVALACKNGPTYTCRGPTGNQFGSAMYPSNCGNPNAACVPTNSTPAPACDNAYFHPTPVPSPNAECQVGQTLFITFLPGP</sequence>
<keyword evidence="2" id="KW-1185">Reference proteome</keyword>
<evidence type="ECO:0008006" key="3">
    <source>
        <dbReference type="Google" id="ProtNLM"/>
    </source>
</evidence>
<organism evidence="1 2">
    <name type="scientific">Methylocystis bryophila</name>
    <dbReference type="NCBI Taxonomy" id="655015"/>
    <lineage>
        <taxon>Bacteria</taxon>
        <taxon>Pseudomonadati</taxon>
        <taxon>Pseudomonadota</taxon>
        <taxon>Alphaproteobacteria</taxon>
        <taxon>Hyphomicrobiales</taxon>
        <taxon>Methylocystaceae</taxon>
        <taxon>Methylocystis</taxon>
    </lineage>
</organism>
<evidence type="ECO:0000313" key="1">
    <source>
        <dbReference type="EMBL" id="ARN82108.1"/>
    </source>
</evidence>
<dbReference type="KEGG" id="mbry:B1812_14630"/>
<dbReference type="AlphaFoldDB" id="A0A1W6MX11"/>